<proteinExistence type="predicted"/>
<comment type="caution">
    <text evidence="1">The sequence shown here is derived from an EMBL/GenBank/DDBJ whole genome shotgun (WGS) entry which is preliminary data.</text>
</comment>
<sequence length="59" mass="6527">MKDLLSWIQMGKLPRISYASELESVPGRGEAKLAKGSKCVKSIITIEICDHKNGIIKKL</sequence>
<organism evidence="1 2">
    <name type="scientific">Anaerotruncus massiliensis</name>
    <name type="common">ex Togo et al. 2019</name>
    <dbReference type="NCBI Taxonomy" id="1673720"/>
    <lineage>
        <taxon>Bacteria</taxon>
        <taxon>Bacillati</taxon>
        <taxon>Bacillota</taxon>
        <taxon>Clostridia</taxon>
        <taxon>Eubacteriales</taxon>
        <taxon>Oscillospiraceae</taxon>
        <taxon>Anaerotruncus</taxon>
    </lineage>
</organism>
<gene>
    <name evidence="1" type="ORF">H8R05_02410</name>
</gene>
<reference evidence="1 2" key="1">
    <citation type="submission" date="2020-08" db="EMBL/GenBank/DDBJ databases">
        <authorList>
            <person name="Liu C."/>
            <person name="Sun Q."/>
        </authorList>
    </citation>
    <scope>NUCLEOTIDE SEQUENCE [LARGE SCALE GENOMIC DNA]</scope>
    <source>
        <strain evidence="1 2">22A2-44</strain>
    </source>
</reference>
<keyword evidence="2" id="KW-1185">Reference proteome</keyword>
<evidence type="ECO:0000313" key="2">
    <source>
        <dbReference type="Proteomes" id="UP000602181"/>
    </source>
</evidence>
<protein>
    <submittedName>
        <fullName evidence="1">Uncharacterized protein</fullName>
    </submittedName>
</protein>
<dbReference type="EMBL" id="JACOIH010000002">
    <property type="protein sequence ID" value="MBC3937754.1"/>
    <property type="molecule type" value="Genomic_DNA"/>
</dbReference>
<dbReference type="Proteomes" id="UP000602181">
    <property type="component" value="Unassembled WGS sequence"/>
</dbReference>
<accession>A0ABR7ABH0</accession>
<evidence type="ECO:0000313" key="1">
    <source>
        <dbReference type="EMBL" id="MBC3937754.1"/>
    </source>
</evidence>
<name>A0ABR7ABH0_9FIRM</name>